<dbReference type="AlphaFoldDB" id="A0A7G9YYY0"/>
<keyword evidence="2" id="KW-0472">Membrane</keyword>
<name>A0A7G9YYY0_9EURY</name>
<evidence type="ECO:0000256" key="1">
    <source>
        <dbReference type="SAM" id="MobiDB-lite"/>
    </source>
</evidence>
<feature type="transmembrane region" description="Helical" evidence="2">
    <location>
        <begin position="559"/>
        <end position="579"/>
    </location>
</feature>
<reference evidence="3" key="1">
    <citation type="submission" date="2020-06" db="EMBL/GenBank/DDBJ databases">
        <title>Unique genomic features of the anaerobic methanotrophic archaea.</title>
        <authorList>
            <person name="Chadwick G.L."/>
            <person name="Skennerton C.T."/>
            <person name="Laso-Perez R."/>
            <person name="Leu A.O."/>
            <person name="Speth D.R."/>
            <person name="Yu H."/>
            <person name="Morgan-Lang C."/>
            <person name="Hatzenpichler R."/>
            <person name="Goudeau D."/>
            <person name="Malmstrom R."/>
            <person name="Brazelton W.J."/>
            <person name="Woyke T."/>
            <person name="Hallam S.J."/>
            <person name="Tyson G.W."/>
            <person name="Wegener G."/>
            <person name="Boetius A."/>
            <person name="Orphan V."/>
        </authorList>
    </citation>
    <scope>NUCLEOTIDE SEQUENCE</scope>
</reference>
<dbReference type="NCBIfam" id="TIGR04279">
    <property type="entry name" value="TIGR04279 domain"/>
    <property type="match status" value="1"/>
</dbReference>
<protein>
    <recommendedName>
        <fullName evidence="4">PGF-pre-PGF domain-containing protein</fullName>
    </recommendedName>
</protein>
<proteinExistence type="predicted"/>
<dbReference type="EMBL" id="MT631534">
    <property type="protein sequence ID" value="QNO53214.1"/>
    <property type="molecule type" value="Genomic_DNA"/>
</dbReference>
<sequence>MKLTVGRKVLLALMVLSFLTLSASAAPLVKVEVSNSTAYESLTVLNPEDGNWVEMEGGMEESLPAVKLIYNGINSREYTKGDKTIKITTYGITEYENYIVDYPFSKHPFYYKSAVEVKVLGEDAITGKNAYIYLIKTYPTEIRDALSSAVDGDTKLFRDLLNNSIANQTITLNSVGDGTASFGTLNPGDYVVVATLNESSAENITLISTTAFEVLEHDSTLEVSDVTRTSLDTGFVSGEFRIIGGNATYTYIAALIKEDEEFDLRLESGGTKAGTNLKLNDAKLVDSFKIGGVGLENVNATTVYNWITNAFTDASVGVEKDKSGNTYDFSLPVAGMPGGDYYLYVAAWNTTNSSQRVVAFSQESAKITLRRGGGGAPPALPPGTAEVHTTPEGIVTSAVTVTSPDGKATAEIPAGIIARDIAGNPLTEVRVMSPSTLPAAHPPNVEYKGYAYDFGPTGATFSEPIVISITFDPADFTTGTTVVICTYEGEWKRLDTTVVENTATAKVDHFFTFVLFAEKAVPTPTPSPALIPTPTPTPSPAPAPTPTPTPAPVPRLPPLFWILIVTAVIVIAGIIIAVLRKKK</sequence>
<evidence type="ECO:0000256" key="2">
    <source>
        <dbReference type="SAM" id="Phobius"/>
    </source>
</evidence>
<feature type="region of interest" description="Disordered" evidence="1">
    <location>
        <begin position="526"/>
        <end position="549"/>
    </location>
</feature>
<keyword evidence="2" id="KW-0812">Transmembrane</keyword>
<evidence type="ECO:0008006" key="4">
    <source>
        <dbReference type="Google" id="ProtNLM"/>
    </source>
</evidence>
<keyword evidence="2" id="KW-1133">Transmembrane helix</keyword>
<gene>
    <name evidence="3" type="ORF">HNLOENAD_00014</name>
</gene>
<evidence type="ECO:0000313" key="3">
    <source>
        <dbReference type="EMBL" id="QNO53214.1"/>
    </source>
</evidence>
<dbReference type="InterPro" id="IPR026595">
    <property type="entry name" value="CHP04279"/>
</dbReference>
<organism evidence="3">
    <name type="scientific">Candidatus Methanophagaceae archaeon ANME-1 ERB6</name>
    <dbReference type="NCBI Taxonomy" id="2759912"/>
    <lineage>
        <taxon>Archaea</taxon>
        <taxon>Methanobacteriati</taxon>
        <taxon>Methanobacteriota</taxon>
        <taxon>Stenosarchaea group</taxon>
        <taxon>Methanomicrobia</taxon>
        <taxon>Candidatus Methanophagales</taxon>
        <taxon>Candidatus Methanophagaceae</taxon>
    </lineage>
</organism>
<accession>A0A7G9YYY0</accession>